<protein>
    <submittedName>
        <fullName evidence="3">Oxidoreductase, molybdopterin binding</fullName>
    </submittedName>
</protein>
<organism evidence="3 4">
    <name type="scientific">Caballeronia sordidicola</name>
    <name type="common">Burkholderia sordidicola</name>
    <dbReference type="NCBI Taxonomy" id="196367"/>
    <lineage>
        <taxon>Bacteria</taxon>
        <taxon>Pseudomonadati</taxon>
        <taxon>Pseudomonadota</taxon>
        <taxon>Betaproteobacteria</taxon>
        <taxon>Burkholderiales</taxon>
        <taxon>Burkholderiaceae</taxon>
        <taxon>Caballeronia</taxon>
    </lineage>
</organism>
<evidence type="ECO:0000259" key="2">
    <source>
        <dbReference type="Pfam" id="PF00174"/>
    </source>
</evidence>
<dbReference type="InterPro" id="IPR036374">
    <property type="entry name" value="OxRdtase_Mopterin-bd_sf"/>
</dbReference>
<evidence type="ECO:0000313" key="4">
    <source>
        <dbReference type="Proteomes" id="UP000054893"/>
    </source>
</evidence>
<sequence>MKKFDVIRCILLLLALACAPLMAHAAPLTLEVEGKIGRTNDPDHTVYRISEAEFMKLPIHTITTSTRWTPKSTFSGPRLADILQLVDAHAEWVELRTLDDYAYTVRVSEAERYGAILAYSMNGTRLKVSNFGPLFLIYPRDAYPRELTGSVADAKFVWQIKALVLK</sequence>
<dbReference type="Proteomes" id="UP000054893">
    <property type="component" value="Unassembled WGS sequence"/>
</dbReference>
<evidence type="ECO:0000256" key="1">
    <source>
        <dbReference type="SAM" id="SignalP"/>
    </source>
</evidence>
<accession>A0A158FTG2</accession>
<gene>
    <name evidence="3" type="ORF">AWB64_01735</name>
</gene>
<keyword evidence="1" id="KW-0732">Signal</keyword>
<dbReference type="Pfam" id="PF00174">
    <property type="entry name" value="Oxidored_molyb"/>
    <property type="match status" value="1"/>
</dbReference>
<feature type="domain" description="Oxidoreductase molybdopterin-binding" evidence="2">
    <location>
        <begin position="65"/>
        <end position="139"/>
    </location>
</feature>
<evidence type="ECO:0000313" key="3">
    <source>
        <dbReference type="EMBL" id="SAL22659.1"/>
    </source>
</evidence>
<dbReference type="InterPro" id="IPR000572">
    <property type="entry name" value="OxRdtase_Mopterin-bd_dom"/>
</dbReference>
<dbReference type="SUPFAM" id="SSF56524">
    <property type="entry name" value="Oxidoreductase molybdopterin-binding domain"/>
    <property type="match status" value="1"/>
</dbReference>
<reference evidence="3 4" key="1">
    <citation type="submission" date="2016-01" db="EMBL/GenBank/DDBJ databases">
        <authorList>
            <person name="Oliw E.H."/>
        </authorList>
    </citation>
    <scope>NUCLEOTIDE SEQUENCE [LARGE SCALE GENOMIC DNA]</scope>
    <source>
        <strain evidence="3">LMG 22029</strain>
    </source>
</reference>
<dbReference type="AlphaFoldDB" id="A0A158FTG2"/>
<dbReference type="EMBL" id="FCOC02000003">
    <property type="protein sequence ID" value="SAL22659.1"/>
    <property type="molecule type" value="Genomic_DNA"/>
</dbReference>
<dbReference type="OrthoDB" id="9798763at2"/>
<dbReference type="RefSeq" id="WP_060818243.1">
    <property type="nucleotide sequence ID" value="NZ_FCOC02000003.1"/>
</dbReference>
<dbReference type="Gene3D" id="3.90.420.10">
    <property type="entry name" value="Oxidoreductase, molybdopterin-binding domain"/>
    <property type="match status" value="1"/>
</dbReference>
<feature type="signal peptide" evidence="1">
    <location>
        <begin position="1"/>
        <end position="25"/>
    </location>
</feature>
<name>A0A158FTG2_CABSO</name>
<feature type="chain" id="PRO_5007810305" evidence="1">
    <location>
        <begin position="26"/>
        <end position="166"/>
    </location>
</feature>
<proteinExistence type="predicted"/>